<dbReference type="RefSeq" id="WP_045775890.1">
    <property type="nucleotide sequence ID" value="NZ_LAJY01000271.1"/>
</dbReference>
<dbReference type="CDD" id="cd07067">
    <property type="entry name" value="HP_PGM_like"/>
    <property type="match status" value="1"/>
</dbReference>
<dbReference type="InterPro" id="IPR001345">
    <property type="entry name" value="PG/BPGM_mutase_AS"/>
</dbReference>
<dbReference type="Gene3D" id="3.40.50.1240">
    <property type="entry name" value="Phosphoglycerate mutase-like"/>
    <property type="match status" value="1"/>
</dbReference>
<protein>
    <recommendedName>
        <fullName evidence="6">Phosphoglycerate mutase</fullName>
    </recommendedName>
</protein>
<keyword evidence="1" id="KW-0324">Glycolysis</keyword>
<evidence type="ECO:0000256" key="3">
    <source>
        <dbReference type="PIRSR" id="PIRSR613078-2"/>
    </source>
</evidence>
<evidence type="ECO:0008006" key="6">
    <source>
        <dbReference type="Google" id="ProtNLM"/>
    </source>
</evidence>
<keyword evidence="5" id="KW-1185">Reference proteome</keyword>
<evidence type="ECO:0000256" key="1">
    <source>
        <dbReference type="ARBA" id="ARBA00023152"/>
    </source>
</evidence>
<dbReference type="Proteomes" id="UP000033774">
    <property type="component" value="Unassembled WGS sequence"/>
</dbReference>
<organism evidence="4 5">
    <name type="scientific">Elstera litoralis</name>
    <dbReference type="NCBI Taxonomy" id="552518"/>
    <lineage>
        <taxon>Bacteria</taxon>
        <taxon>Pseudomonadati</taxon>
        <taxon>Pseudomonadota</taxon>
        <taxon>Alphaproteobacteria</taxon>
        <taxon>Rhodospirillales</taxon>
        <taxon>Rhodospirillaceae</taxon>
        <taxon>Elstera</taxon>
    </lineage>
</organism>
<feature type="binding site" evidence="3">
    <location>
        <begin position="5"/>
        <end position="12"/>
    </location>
    <ligand>
        <name>substrate</name>
    </ligand>
</feature>
<dbReference type="OrthoDB" id="9781415at2"/>
<evidence type="ECO:0000313" key="4">
    <source>
        <dbReference type="EMBL" id="KJV09504.1"/>
    </source>
</evidence>
<reference evidence="4 5" key="1">
    <citation type="submission" date="2015-03" db="EMBL/GenBank/DDBJ databases">
        <title>Draft genome sequence of Elstera litoralis.</title>
        <authorList>
            <person name="Rahalkar M.C."/>
            <person name="Dhakephalkar P.K."/>
            <person name="Pore S.D."/>
            <person name="Arora P."/>
            <person name="Kapse N.G."/>
            <person name="Pandit P.S."/>
        </authorList>
    </citation>
    <scope>NUCLEOTIDE SEQUENCE [LARGE SCALE GENOMIC DNA]</scope>
    <source>
        <strain evidence="4 5">Dia-1</strain>
    </source>
</reference>
<evidence type="ECO:0000313" key="5">
    <source>
        <dbReference type="Proteomes" id="UP000033774"/>
    </source>
</evidence>
<dbReference type="SMART" id="SM00855">
    <property type="entry name" value="PGAM"/>
    <property type="match status" value="1"/>
</dbReference>
<dbReference type="InterPro" id="IPR050275">
    <property type="entry name" value="PGM_Phosphatase"/>
</dbReference>
<dbReference type="GO" id="GO:0005737">
    <property type="term" value="C:cytoplasm"/>
    <property type="evidence" value="ECO:0007669"/>
    <property type="project" value="TreeGrafter"/>
</dbReference>
<comment type="caution">
    <text evidence="4">The sequence shown here is derived from an EMBL/GenBank/DDBJ whole genome shotgun (WGS) entry which is preliminary data.</text>
</comment>
<name>A0A0F3IV68_9PROT</name>
<dbReference type="SUPFAM" id="SSF53254">
    <property type="entry name" value="Phosphoglycerate mutase-like"/>
    <property type="match status" value="1"/>
</dbReference>
<feature type="binding site" evidence="3">
    <location>
        <position position="60"/>
    </location>
    <ligand>
        <name>substrate</name>
    </ligand>
</feature>
<dbReference type="InterPro" id="IPR029033">
    <property type="entry name" value="His_PPase_superfam"/>
</dbReference>
<dbReference type="Pfam" id="PF00300">
    <property type="entry name" value="His_Phos_1"/>
    <property type="match status" value="1"/>
</dbReference>
<sequence length="185" mass="20710">MLMVRHGQSEFNAHFNRTRRDPGIRDPDLTDEGRAQARVAAKIIAAHDSVREIWSSPYRRALQTAEIIAEHLGGRIHTVTPIVGERAAYFCDYGSAPHVLRESFPHLSFDHLETQWWPDHEEPVSALQLRANRFLTEIDQHEARDGLLIVSHWGFIQAVTGLPVGNCSVVKVPSNPTAATVVHAT</sequence>
<dbReference type="AlphaFoldDB" id="A0A0F3IV68"/>
<dbReference type="PROSITE" id="PS00175">
    <property type="entry name" value="PG_MUTASE"/>
    <property type="match status" value="1"/>
</dbReference>
<dbReference type="GO" id="GO:0016791">
    <property type="term" value="F:phosphatase activity"/>
    <property type="evidence" value="ECO:0007669"/>
    <property type="project" value="TreeGrafter"/>
</dbReference>
<evidence type="ECO:0000256" key="2">
    <source>
        <dbReference type="ARBA" id="ARBA00023235"/>
    </source>
</evidence>
<gene>
    <name evidence="4" type="ORF">VZ95_11060</name>
</gene>
<accession>A0A0F3IV68</accession>
<dbReference type="EMBL" id="LAJY01000271">
    <property type="protein sequence ID" value="KJV09504.1"/>
    <property type="molecule type" value="Genomic_DNA"/>
</dbReference>
<keyword evidence="2" id="KW-0413">Isomerase</keyword>
<dbReference type="InterPro" id="IPR013078">
    <property type="entry name" value="His_Pase_superF_clade-1"/>
</dbReference>
<proteinExistence type="predicted"/>
<dbReference type="PANTHER" id="PTHR48100">
    <property type="entry name" value="BROAD-SPECIFICITY PHOSPHATASE YOR283W-RELATED"/>
    <property type="match status" value="1"/>
</dbReference>
<dbReference type="PANTHER" id="PTHR48100:SF1">
    <property type="entry name" value="HISTIDINE PHOSPHATASE FAMILY PROTEIN-RELATED"/>
    <property type="match status" value="1"/>
</dbReference>